<keyword evidence="2" id="KW-1185">Reference proteome</keyword>
<dbReference type="AlphaFoldDB" id="A0AAV4BFK6"/>
<proteinExistence type="predicted"/>
<evidence type="ECO:0000313" key="2">
    <source>
        <dbReference type="Proteomes" id="UP000735302"/>
    </source>
</evidence>
<reference evidence="1 2" key="1">
    <citation type="journal article" date="2021" name="Elife">
        <title>Chloroplast acquisition without the gene transfer in kleptoplastic sea slugs, Plakobranchus ocellatus.</title>
        <authorList>
            <person name="Maeda T."/>
            <person name="Takahashi S."/>
            <person name="Yoshida T."/>
            <person name="Shimamura S."/>
            <person name="Takaki Y."/>
            <person name="Nagai Y."/>
            <person name="Toyoda A."/>
            <person name="Suzuki Y."/>
            <person name="Arimoto A."/>
            <person name="Ishii H."/>
            <person name="Satoh N."/>
            <person name="Nishiyama T."/>
            <person name="Hasebe M."/>
            <person name="Maruyama T."/>
            <person name="Minagawa J."/>
            <person name="Obokata J."/>
            <person name="Shigenobu S."/>
        </authorList>
    </citation>
    <scope>NUCLEOTIDE SEQUENCE [LARGE SCALE GENOMIC DNA]</scope>
</reference>
<name>A0AAV4BFK6_9GAST</name>
<evidence type="ECO:0000313" key="1">
    <source>
        <dbReference type="EMBL" id="GFO19206.1"/>
    </source>
</evidence>
<comment type="caution">
    <text evidence="1">The sequence shown here is derived from an EMBL/GenBank/DDBJ whole genome shotgun (WGS) entry which is preliminary data.</text>
</comment>
<sequence length="148" mass="16442">MSLRRTSRDRYTTVPLIGLHQPQNRQGGVGRGRVASPPLFSPHSYRVPCSGLPASRLRQTCSCLYFAQKLTEASPDLAEYYPVSLLYQCLRFAQNLAEASPGLAEYYPVSQLYLCHSLAHTLTEASPSLAEYYHQSSCSICVTALPRN</sequence>
<dbReference type="Proteomes" id="UP000735302">
    <property type="component" value="Unassembled WGS sequence"/>
</dbReference>
<accession>A0AAV4BFK6</accession>
<organism evidence="1 2">
    <name type="scientific">Plakobranchus ocellatus</name>
    <dbReference type="NCBI Taxonomy" id="259542"/>
    <lineage>
        <taxon>Eukaryota</taxon>
        <taxon>Metazoa</taxon>
        <taxon>Spiralia</taxon>
        <taxon>Lophotrochozoa</taxon>
        <taxon>Mollusca</taxon>
        <taxon>Gastropoda</taxon>
        <taxon>Heterobranchia</taxon>
        <taxon>Euthyneura</taxon>
        <taxon>Panpulmonata</taxon>
        <taxon>Sacoglossa</taxon>
        <taxon>Placobranchoidea</taxon>
        <taxon>Plakobranchidae</taxon>
        <taxon>Plakobranchus</taxon>
    </lineage>
</organism>
<gene>
    <name evidence="1" type="ORF">PoB_004571100</name>
</gene>
<dbReference type="EMBL" id="BLXT01005052">
    <property type="protein sequence ID" value="GFO19206.1"/>
    <property type="molecule type" value="Genomic_DNA"/>
</dbReference>
<protein>
    <submittedName>
        <fullName evidence="1">Uncharacterized protein</fullName>
    </submittedName>
</protein>